<comment type="caution">
    <text evidence="1">The sequence shown here is derived from an EMBL/GenBank/DDBJ whole genome shotgun (WGS) entry which is preliminary data.</text>
</comment>
<organism evidence="1">
    <name type="scientific">bioreactor metagenome</name>
    <dbReference type="NCBI Taxonomy" id="1076179"/>
    <lineage>
        <taxon>unclassified sequences</taxon>
        <taxon>metagenomes</taxon>
        <taxon>ecological metagenomes</taxon>
    </lineage>
</organism>
<sequence>MHIVEVDDGHLRIFGFDVNVICPKIDVGQVSCNRIATGIAAIEGYLFQIADSSKQLLFYMNQVVWRNHPQIFKIIDPYHKGRNNVPPVNSSSMMFTAGHYFINMILPLNNIVCETHSGKTILNRIRVKLVNPLENIETCKVTVREKEYRRQITVYSLGGKHVTHLSNRCEFFIGFDKYDIVVSHIVGYVIVWYNLHIKTGRFLQGIFSQAIKGDL</sequence>
<dbReference type="EMBL" id="VSSQ01063718">
    <property type="protein sequence ID" value="MPN16720.1"/>
    <property type="molecule type" value="Genomic_DNA"/>
</dbReference>
<dbReference type="AlphaFoldDB" id="A0A645FS53"/>
<accession>A0A645FS53</accession>
<evidence type="ECO:0000313" key="1">
    <source>
        <dbReference type="EMBL" id="MPN16720.1"/>
    </source>
</evidence>
<gene>
    <name evidence="1" type="ORF">SDC9_164065</name>
</gene>
<reference evidence="1" key="1">
    <citation type="submission" date="2019-08" db="EMBL/GenBank/DDBJ databases">
        <authorList>
            <person name="Kucharzyk K."/>
            <person name="Murdoch R.W."/>
            <person name="Higgins S."/>
            <person name="Loffler F."/>
        </authorList>
    </citation>
    <scope>NUCLEOTIDE SEQUENCE</scope>
</reference>
<protein>
    <submittedName>
        <fullName evidence="1">Uncharacterized protein</fullName>
    </submittedName>
</protein>
<proteinExistence type="predicted"/>
<name>A0A645FS53_9ZZZZ</name>